<reference evidence="3" key="2">
    <citation type="submission" date="2011-06" db="EMBL/GenBank/DDBJ databases">
        <title>The complete genome sequence of Alicyclobacillus acidocaldarius sp. Tc-4-1.</title>
        <authorList>
            <person name="Chen Y."/>
            <person name="He Y."/>
            <person name="Dong Z."/>
            <person name="Hu S."/>
        </authorList>
    </citation>
    <scope>NUCLEOTIDE SEQUENCE [LARGE SCALE GENOMIC DNA]</scope>
    <source>
        <strain evidence="3">Tc-4-1</strain>
    </source>
</reference>
<feature type="region of interest" description="Disordered" evidence="1">
    <location>
        <begin position="1"/>
        <end position="47"/>
    </location>
</feature>
<dbReference type="STRING" id="1048834.TC41_2554"/>
<proteinExistence type="predicted"/>
<feature type="compositionally biased region" description="Polar residues" evidence="1">
    <location>
        <begin position="38"/>
        <end position="47"/>
    </location>
</feature>
<protein>
    <submittedName>
        <fullName evidence="2">Uncharacterized protein</fullName>
    </submittedName>
</protein>
<sequence>MNVPPRPERGRCKAQCTRQKDEREKGARLVEAGVQPTRPRNSTVRNL</sequence>
<name>F8IHH7_ALIAT</name>
<dbReference type="KEGG" id="aad:TC41_2554"/>
<dbReference type="PATRIC" id="fig|1048834.4.peg.2413"/>
<dbReference type="HOGENOM" id="CLU_3163827_0_0_9"/>
<accession>F8IHH7</accession>
<dbReference type="AlphaFoldDB" id="F8IHH7"/>
<feature type="compositionally biased region" description="Basic and acidic residues" evidence="1">
    <location>
        <begin position="1"/>
        <end position="11"/>
    </location>
</feature>
<dbReference type="EMBL" id="CP002902">
    <property type="protein sequence ID" value="AEJ44449.1"/>
    <property type="molecule type" value="Genomic_DNA"/>
</dbReference>
<reference evidence="2 3" key="1">
    <citation type="journal article" date="2011" name="J. Bacteriol.">
        <title>Complete Genome Sequence of Alicyclobacillus acidocaldarius Strain Tc-4-1.</title>
        <authorList>
            <person name="Chen Y."/>
            <person name="He Y."/>
            <person name="Zhang B."/>
            <person name="Yang J."/>
            <person name="Li W."/>
            <person name="Dong Z."/>
            <person name="Hu S."/>
        </authorList>
    </citation>
    <scope>NUCLEOTIDE SEQUENCE [LARGE SCALE GENOMIC DNA]</scope>
    <source>
        <strain evidence="2 3">Tc-4-1</strain>
    </source>
</reference>
<organism evidence="2 3">
    <name type="scientific">Alicyclobacillus acidocaldarius (strain Tc-4-1)</name>
    <name type="common">Bacillus acidocaldarius</name>
    <dbReference type="NCBI Taxonomy" id="1048834"/>
    <lineage>
        <taxon>Bacteria</taxon>
        <taxon>Bacillati</taxon>
        <taxon>Bacillota</taxon>
        <taxon>Bacilli</taxon>
        <taxon>Bacillales</taxon>
        <taxon>Alicyclobacillaceae</taxon>
        <taxon>Alicyclobacillus</taxon>
    </lineage>
</organism>
<feature type="compositionally biased region" description="Basic and acidic residues" evidence="1">
    <location>
        <begin position="18"/>
        <end position="28"/>
    </location>
</feature>
<evidence type="ECO:0000313" key="2">
    <source>
        <dbReference type="EMBL" id="AEJ44449.1"/>
    </source>
</evidence>
<evidence type="ECO:0000256" key="1">
    <source>
        <dbReference type="SAM" id="MobiDB-lite"/>
    </source>
</evidence>
<dbReference type="Proteomes" id="UP000000292">
    <property type="component" value="Chromosome"/>
</dbReference>
<gene>
    <name evidence="2" type="ordered locus">TC41_2554</name>
</gene>
<evidence type="ECO:0000313" key="3">
    <source>
        <dbReference type="Proteomes" id="UP000000292"/>
    </source>
</evidence>